<evidence type="ECO:0000256" key="8">
    <source>
        <dbReference type="SAM" id="Phobius"/>
    </source>
</evidence>
<keyword evidence="13" id="KW-1185">Reference proteome</keyword>
<feature type="transmembrane region" description="Helical" evidence="8">
    <location>
        <begin position="42"/>
        <end position="58"/>
    </location>
</feature>
<evidence type="ECO:0000259" key="11">
    <source>
        <dbReference type="Pfam" id="PF19425"/>
    </source>
</evidence>
<keyword evidence="8" id="KW-0812">Transmembrane</keyword>
<dbReference type="PANTHER" id="PTHR21666">
    <property type="entry name" value="PEPTIDASE-RELATED"/>
    <property type="match status" value="1"/>
</dbReference>
<dbReference type="PANTHER" id="PTHR21666:SF292">
    <property type="entry name" value="MUREIN DD-ENDOPEPTIDASE MEPM"/>
    <property type="match status" value="1"/>
</dbReference>
<keyword evidence="6" id="KW-0862">Zinc</keyword>
<evidence type="ECO:0000259" key="9">
    <source>
        <dbReference type="Pfam" id="PF01551"/>
    </source>
</evidence>
<dbReference type="Pfam" id="PF01551">
    <property type="entry name" value="Peptidase_M23"/>
    <property type="match status" value="1"/>
</dbReference>
<accession>A0ABX6V752</accession>
<dbReference type="Gene3D" id="2.70.70.10">
    <property type="entry name" value="Glucose Permease (Domain IIA)"/>
    <property type="match status" value="1"/>
</dbReference>
<keyword evidence="8" id="KW-0472">Membrane</keyword>
<dbReference type="InterPro" id="IPR050570">
    <property type="entry name" value="Cell_wall_metabolism_enzyme"/>
</dbReference>
<evidence type="ECO:0000313" key="12">
    <source>
        <dbReference type="EMBL" id="QPG57395.1"/>
    </source>
</evidence>
<evidence type="ECO:0000256" key="7">
    <source>
        <dbReference type="ARBA" id="ARBA00023049"/>
    </source>
</evidence>
<keyword evidence="4" id="KW-0479">Metal-binding</keyword>
<comment type="subcellular location">
    <subcellularLocation>
        <location evidence="2">Cell envelope</location>
    </subcellularLocation>
</comment>
<dbReference type="Pfam" id="PF19425">
    <property type="entry name" value="Csd3_N2"/>
    <property type="match status" value="1"/>
</dbReference>
<feature type="domain" description="M23ase beta-sheet core" evidence="9">
    <location>
        <begin position="317"/>
        <end position="411"/>
    </location>
</feature>
<keyword evidence="7" id="KW-0482">Metalloprotease</keyword>
<dbReference type="CDD" id="cd12797">
    <property type="entry name" value="M23_peptidase"/>
    <property type="match status" value="1"/>
</dbReference>
<proteinExistence type="predicted"/>
<feature type="domain" description="Opacity-associated protein A LysM-like" evidence="10">
    <location>
        <begin position="96"/>
        <end position="175"/>
    </location>
</feature>
<evidence type="ECO:0000256" key="3">
    <source>
        <dbReference type="ARBA" id="ARBA00022670"/>
    </source>
</evidence>
<keyword evidence="3" id="KW-0645">Protease</keyword>
<keyword evidence="5" id="KW-0378">Hydrolase</keyword>
<reference evidence="12" key="1">
    <citation type="submission" date="2021-07" db="EMBL/GenBank/DDBJ databases">
        <title>Shewanella sp. YLB-07 whole genome sequence.</title>
        <authorList>
            <person name="Yu L."/>
        </authorList>
    </citation>
    <scope>NUCLEOTIDE SEQUENCE</scope>
    <source>
        <strain evidence="12">YLB-08</strain>
    </source>
</reference>
<dbReference type="Proteomes" id="UP000316416">
    <property type="component" value="Chromosome"/>
</dbReference>
<dbReference type="EMBL" id="CP045503">
    <property type="protein sequence ID" value="QPG57395.1"/>
    <property type="molecule type" value="Genomic_DNA"/>
</dbReference>
<organism evidence="12 13">
    <name type="scientific">Shewanella eurypsychrophilus</name>
    <dbReference type="NCBI Taxonomy" id="2593656"/>
    <lineage>
        <taxon>Bacteria</taxon>
        <taxon>Pseudomonadati</taxon>
        <taxon>Pseudomonadota</taxon>
        <taxon>Gammaproteobacteria</taxon>
        <taxon>Alteromonadales</taxon>
        <taxon>Shewanellaceae</taxon>
        <taxon>Shewanella</taxon>
    </lineage>
</organism>
<gene>
    <name evidence="12" type="ORF">FM038_008050</name>
</gene>
<evidence type="ECO:0000256" key="5">
    <source>
        <dbReference type="ARBA" id="ARBA00022801"/>
    </source>
</evidence>
<dbReference type="InterPro" id="IPR016047">
    <property type="entry name" value="M23ase_b-sheet_dom"/>
</dbReference>
<dbReference type="Gene3D" id="3.10.450.350">
    <property type="match status" value="2"/>
</dbReference>
<evidence type="ECO:0000313" key="13">
    <source>
        <dbReference type="Proteomes" id="UP000316416"/>
    </source>
</evidence>
<dbReference type="InterPro" id="IPR011055">
    <property type="entry name" value="Dup_hybrid_motif"/>
</dbReference>
<dbReference type="InterPro" id="IPR007340">
    <property type="entry name" value="LysM_Opacity-associatedA"/>
</dbReference>
<evidence type="ECO:0000256" key="1">
    <source>
        <dbReference type="ARBA" id="ARBA00001947"/>
    </source>
</evidence>
<protein>
    <submittedName>
        <fullName evidence="12">Peptidoglycan DD-metalloendopeptidase family protein</fullName>
    </submittedName>
</protein>
<keyword evidence="8" id="KW-1133">Transmembrane helix</keyword>
<feature type="domain" description="Csd3-like second N-terminal" evidence="11">
    <location>
        <begin position="182"/>
        <end position="304"/>
    </location>
</feature>
<sequence length="444" mass="49845">MLYGAQVQTSKRSFSRFDFLKSSVLNFQTFFTAQETRLHKRVILGAGLLIGAVILWPTNKELLPQRIPIDLDIESLVAQLTPATPMTNIISRADFNHEITSGDTLSGLFVQASVDQQTMYRVLEADLNVLALDTLKPGNLIKFWLDDQGELTKLELYFSAARQVVFTRFDDGSFNVDEINVEGIWRNRNLSGEIQGSFYLSAKRTGLSAAEIQRIETLLKEKLNFARDLRAGDRFSVLMNDQFIDGSSTGASDILGVTIHRGRSDITAFQNSDGNYYDDQGRSLSRAFQRIPLQSNYRISSRFNRHRHHPVTGRTSPHNGTDFATPIGTKVVAPGDGIVSLVTDHRFAGKYVVIEHGNNYRTRYLHLSKSLVHKGQRVSRGQVIALSGNTGRITGPHLHYEFHVNGRPVDPMKANIPMASKLSKKQMSEFEQLVKVRKMMMGQA</sequence>
<dbReference type="SUPFAM" id="SSF51261">
    <property type="entry name" value="Duplicated hybrid motif"/>
    <property type="match status" value="1"/>
</dbReference>
<evidence type="ECO:0000256" key="2">
    <source>
        <dbReference type="ARBA" id="ARBA00004196"/>
    </source>
</evidence>
<evidence type="ECO:0000256" key="6">
    <source>
        <dbReference type="ARBA" id="ARBA00022833"/>
    </source>
</evidence>
<dbReference type="Pfam" id="PF04225">
    <property type="entry name" value="LysM_OapA"/>
    <property type="match status" value="1"/>
</dbReference>
<evidence type="ECO:0000259" key="10">
    <source>
        <dbReference type="Pfam" id="PF04225"/>
    </source>
</evidence>
<name>A0ABX6V752_9GAMM</name>
<dbReference type="InterPro" id="IPR045834">
    <property type="entry name" value="Csd3_N2"/>
</dbReference>
<evidence type="ECO:0000256" key="4">
    <source>
        <dbReference type="ARBA" id="ARBA00022723"/>
    </source>
</evidence>
<comment type="cofactor">
    <cofactor evidence="1">
        <name>Zn(2+)</name>
        <dbReference type="ChEBI" id="CHEBI:29105"/>
    </cofactor>
</comment>